<dbReference type="AlphaFoldDB" id="A0A813XPE3"/>
<organism evidence="1 2">
    <name type="scientific">Brachionus calyciflorus</name>
    <dbReference type="NCBI Taxonomy" id="104777"/>
    <lineage>
        <taxon>Eukaryota</taxon>
        <taxon>Metazoa</taxon>
        <taxon>Spiralia</taxon>
        <taxon>Gnathifera</taxon>
        <taxon>Rotifera</taxon>
        <taxon>Eurotatoria</taxon>
        <taxon>Monogononta</taxon>
        <taxon>Pseudotrocha</taxon>
        <taxon>Ploima</taxon>
        <taxon>Brachionidae</taxon>
        <taxon>Brachionus</taxon>
    </lineage>
</organism>
<accession>A0A813XPE3</accession>
<dbReference type="OrthoDB" id="426210at2759"/>
<proteinExistence type="predicted"/>
<dbReference type="GO" id="GO:0007508">
    <property type="term" value="P:larval heart development"/>
    <property type="evidence" value="ECO:0007669"/>
    <property type="project" value="TreeGrafter"/>
</dbReference>
<protein>
    <submittedName>
        <fullName evidence="1">Uncharacterized protein</fullName>
    </submittedName>
</protein>
<dbReference type="GO" id="GO:0031012">
    <property type="term" value="C:extracellular matrix"/>
    <property type="evidence" value="ECO:0007669"/>
    <property type="project" value="TreeGrafter"/>
</dbReference>
<reference evidence="1" key="1">
    <citation type="submission" date="2021-02" db="EMBL/GenBank/DDBJ databases">
        <authorList>
            <person name="Nowell W R."/>
        </authorList>
    </citation>
    <scope>NUCLEOTIDE SEQUENCE</scope>
    <source>
        <strain evidence="1">Ploen Becks lab</strain>
    </source>
</reference>
<dbReference type="EMBL" id="CAJNOC010001499">
    <property type="protein sequence ID" value="CAF0869829.1"/>
    <property type="molecule type" value="Genomic_DNA"/>
</dbReference>
<dbReference type="Proteomes" id="UP000663879">
    <property type="component" value="Unassembled WGS sequence"/>
</dbReference>
<dbReference type="GO" id="GO:0061343">
    <property type="term" value="P:cell adhesion involved in heart morphogenesis"/>
    <property type="evidence" value="ECO:0007669"/>
    <property type="project" value="TreeGrafter"/>
</dbReference>
<sequence length="275" mass="32550">MIETLNDTFFVQNVNFATFLKANGTKGNILDYIITDSSDRISFIEPRAPLGNINQGHIMMKWTYKIEELQSKNHRISSFNYRKADYISMNSVFESTNWGLKFRDLDVNQMYENFLGEYHKVVEKYVPVKINTIGRVKPNWLNRDIKKLIDKKNKSWLKCRKTKFSNRKMVKQYDETKKLCFKEIKKAVRRYERNLAKHCKSNPKSIYAYMNKKSKVRDSITALKINDKIVTDRLEIAKSFNLYFKSVFTRQEIGDPPAFSLRTDKIFKINPFKSV</sequence>
<keyword evidence="2" id="KW-1185">Reference proteome</keyword>
<dbReference type="PANTHER" id="PTHR33395">
    <property type="entry name" value="TRANSCRIPTASE, PUTATIVE-RELATED-RELATED"/>
    <property type="match status" value="1"/>
</dbReference>
<comment type="caution">
    <text evidence="1">The sequence shown here is derived from an EMBL/GenBank/DDBJ whole genome shotgun (WGS) entry which is preliminary data.</text>
</comment>
<gene>
    <name evidence="1" type="ORF">OXX778_LOCUS9875</name>
</gene>
<evidence type="ECO:0000313" key="2">
    <source>
        <dbReference type="Proteomes" id="UP000663879"/>
    </source>
</evidence>
<name>A0A813XPE3_9BILA</name>
<evidence type="ECO:0000313" key="1">
    <source>
        <dbReference type="EMBL" id="CAF0869829.1"/>
    </source>
</evidence>
<dbReference type="PANTHER" id="PTHR33395:SF22">
    <property type="entry name" value="REVERSE TRANSCRIPTASE DOMAIN-CONTAINING PROTEIN"/>
    <property type="match status" value="1"/>
</dbReference>